<dbReference type="PANTHER" id="PTHR12400:SF21">
    <property type="entry name" value="KINASE"/>
    <property type="match status" value="1"/>
</dbReference>
<dbReference type="GO" id="GO:0032958">
    <property type="term" value="P:inositol phosphate biosynthetic process"/>
    <property type="evidence" value="ECO:0007669"/>
    <property type="project" value="InterPro"/>
</dbReference>
<evidence type="ECO:0000256" key="3">
    <source>
        <dbReference type="ARBA" id="ARBA00022777"/>
    </source>
</evidence>
<dbReference type="GO" id="GO:0005634">
    <property type="term" value="C:nucleus"/>
    <property type="evidence" value="ECO:0007669"/>
    <property type="project" value="TreeGrafter"/>
</dbReference>
<organism evidence="6">
    <name type="scientific">Noctiluca scintillans</name>
    <name type="common">Sea sparkle</name>
    <name type="synonym">Red tide dinoflagellate</name>
    <dbReference type="NCBI Taxonomy" id="2966"/>
    <lineage>
        <taxon>Eukaryota</taxon>
        <taxon>Sar</taxon>
        <taxon>Alveolata</taxon>
        <taxon>Dinophyceae</taxon>
        <taxon>Noctilucales</taxon>
        <taxon>Noctilucaceae</taxon>
        <taxon>Noctiluca</taxon>
    </lineage>
</organism>
<proteinExistence type="inferred from homology"/>
<feature type="compositionally biased region" description="Basic and acidic residues" evidence="5">
    <location>
        <begin position="425"/>
        <end position="440"/>
    </location>
</feature>
<sequence>MDGSERPTLRRQRRVMTLVAAGHASKDSSCLVIPHDEDTDKPRTILKVLDEKEVEVYRSLATAHSDDPLQEFIPDFQGVVEECDQDGEARRFIRIENLLRDFDHPMVMDVKLGCRTFLESEVNVHKPRPDLFQRMLMRYPQELTEAERQAGSITKHRWMSTHDAQSTTASLAFRIDGVAGRIKGEQCDPARLTALRTLDDTTLSFAEFAENAAIDFLEEEDNGFTRVDPKLLAEDIELNLRRLRDAMEESKFVASHEFIGSSVLIVADATGRTGAFWIDFAKTSPAKLDLTHRDPWKRGNHEDGVLTGIESMIDSWSQVIQGFCPANEGIGFKGMSGKESGFVSSMFVEVGQWTKKQPNKKNPLGLLSAVLHPFWKRPPRRSRRQTTVVREQCDLSLLSSLPVFDGRVADTPSRVWGGGFSGASVRERTHSPMRPKREDVSSWEEEPLTCL</sequence>
<dbReference type="AlphaFoldDB" id="A0A7S1EXL1"/>
<dbReference type="Pfam" id="PF03770">
    <property type="entry name" value="IPK"/>
    <property type="match status" value="1"/>
</dbReference>
<feature type="region of interest" description="Disordered" evidence="5">
    <location>
        <begin position="419"/>
        <end position="451"/>
    </location>
</feature>
<evidence type="ECO:0000256" key="1">
    <source>
        <dbReference type="ARBA" id="ARBA00007374"/>
    </source>
</evidence>
<keyword evidence="3 4" id="KW-0418">Kinase</keyword>
<accession>A0A7S1EXL1</accession>
<dbReference type="Gene3D" id="3.30.470.160">
    <property type="entry name" value="Inositol polyphosphate kinase"/>
    <property type="match status" value="1"/>
</dbReference>
<comment type="similarity">
    <text evidence="1 4">Belongs to the inositol phosphokinase (IPK) family.</text>
</comment>
<evidence type="ECO:0000313" key="6">
    <source>
        <dbReference type="EMBL" id="CAD8831496.1"/>
    </source>
</evidence>
<protein>
    <recommendedName>
        <fullName evidence="4">Kinase</fullName>
        <ecNumber evidence="4">2.7.-.-</ecNumber>
    </recommendedName>
</protein>
<dbReference type="PANTHER" id="PTHR12400">
    <property type="entry name" value="INOSITOL POLYPHOSPHATE KINASE"/>
    <property type="match status" value="1"/>
</dbReference>
<feature type="compositionally biased region" description="Acidic residues" evidence="5">
    <location>
        <begin position="441"/>
        <end position="451"/>
    </location>
</feature>
<keyword evidence="2 4" id="KW-0808">Transferase</keyword>
<dbReference type="EC" id="2.7.-.-" evidence="4"/>
<evidence type="ECO:0000256" key="5">
    <source>
        <dbReference type="SAM" id="MobiDB-lite"/>
    </source>
</evidence>
<dbReference type="InterPro" id="IPR005522">
    <property type="entry name" value="IPK"/>
</dbReference>
<evidence type="ECO:0000256" key="4">
    <source>
        <dbReference type="RuleBase" id="RU363090"/>
    </source>
</evidence>
<dbReference type="GO" id="GO:0000828">
    <property type="term" value="F:inositol hexakisphosphate kinase activity"/>
    <property type="evidence" value="ECO:0007669"/>
    <property type="project" value="TreeGrafter"/>
</dbReference>
<dbReference type="InterPro" id="IPR038286">
    <property type="entry name" value="IPK_sf"/>
</dbReference>
<reference evidence="6" key="1">
    <citation type="submission" date="2021-01" db="EMBL/GenBank/DDBJ databases">
        <authorList>
            <person name="Corre E."/>
            <person name="Pelletier E."/>
            <person name="Niang G."/>
            <person name="Scheremetjew M."/>
            <person name="Finn R."/>
            <person name="Kale V."/>
            <person name="Holt S."/>
            <person name="Cochrane G."/>
            <person name="Meng A."/>
            <person name="Brown T."/>
            <person name="Cohen L."/>
        </authorList>
    </citation>
    <scope>NUCLEOTIDE SEQUENCE</scope>
</reference>
<dbReference type="SUPFAM" id="SSF56104">
    <property type="entry name" value="SAICAR synthase-like"/>
    <property type="match status" value="1"/>
</dbReference>
<dbReference type="EMBL" id="HBFQ01008309">
    <property type="protein sequence ID" value="CAD8831496.1"/>
    <property type="molecule type" value="Transcribed_RNA"/>
</dbReference>
<gene>
    <name evidence="6" type="ORF">NSCI0253_LOCUS5843</name>
</gene>
<name>A0A7S1EXL1_NOCSC</name>
<dbReference type="GO" id="GO:0005737">
    <property type="term" value="C:cytoplasm"/>
    <property type="evidence" value="ECO:0007669"/>
    <property type="project" value="TreeGrafter"/>
</dbReference>
<dbReference type="GO" id="GO:0046854">
    <property type="term" value="P:phosphatidylinositol phosphate biosynthetic process"/>
    <property type="evidence" value="ECO:0007669"/>
    <property type="project" value="TreeGrafter"/>
</dbReference>
<evidence type="ECO:0000256" key="2">
    <source>
        <dbReference type="ARBA" id="ARBA00022679"/>
    </source>
</evidence>